<dbReference type="VEuPathDB" id="FungiDB:D8B26_000906"/>
<reference evidence="2" key="1">
    <citation type="journal article" date="2010" name="Genome Res.">
        <title>Population genomic sequencing of Coccidioides fungi reveals recent hybridization and transposon control.</title>
        <authorList>
            <person name="Neafsey D.E."/>
            <person name="Barker B.M."/>
            <person name="Sharpton T.J."/>
            <person name="Stajich J.E."/>
            <person name="Park D.J."/>
            <person name="Whiston E."/>
            <person name="Hung C.-Y."/>
            <person name="McMahan C."/>
            <person name="White J."/>
            <person name="Sykes S."/>
            <person name="Heiman D."/>
            <person name="Young S."/>
            <person name="Zeng Q."/>
            <person name="Abouelleil A."/>
            <person name="Aftuck L."/>
            <person name="Bessette D."/>
            <person name="Brown A."/>
            <person name="FitzGerald M."/>
            <person name="Lui A."/>
            <person name="Macdonald J.P."/>
            <person name="Priest M."/>
            <person name="Orbach M.J."/>
            <person name="Galgiani J.N."/>
            <person name="Kirkland T.N."/>
            <person name="Cole G.T."/>
            <person name="Birren B.W."/>
            <person name="Henn M.R."/>
            <person name="Taylor J.W."/>
            <person name="Rounsley S.D."/>
        </authorList>
    </citation>
    <scope>NUCLEOTIDE SEQUENCE [LARGE SCALE GENOMIC DNA]</scope>
    <source>
        <strain evidence="2">RMSCC 757 / Silveira</strain>
    </source>
</reference>
<name>E9CRC8_COCPS</name>
<gene>
    <name evidence="1" type="ORF">CPSG_00308</name>
</gene>
<reference evidence="2" key="2">
    <citation type="submission" date="2010-03" db="EMBL/GenBank/DDBJ databases">
        <title>The genome sequence of Coccidioides posadasii strain Silveira.</title>
        <authorList>
            <consortium name="The Broad Institute Genome Sequencing Center for Infectious Disease"/>
            <person name="Neafsey D."/>
            <person name="Orbach M."/>
            <person name="Henn M.R."/>
            <person name="Cole G.T."/>
            <person name="Galgiani J."/>
            <person name="Gardner M.J."/>
            <person name="Kirkland T.N."/>
            <person name="Taylor J.W."/>
            <person name="Young S.K."/>
            <person name="Zeng Q."/>
            <person name="Koehrsen M."/>
            <person name="Alvarado L."/>
            <person name="Berlin A."/>
            <person name="Borenstein D."/>
            <person name="Chapman S.B."/>
            <person name="Chen Z."/>
            <person name="Engels R."/>
            <person name="Freedman E."/>
            <person name="Gellesch M."/>
            <person name="Goldberg J."/>
            <person name="Griggs A."/>
            <person name="Gujja S."/>
            <person name="Heilman E."/>
            <person name="Heiman D."/>
            <person name="Howarth C."/>
            <person name="Jen D."/>
            <person name="Larson L."/>
            <person name="Mehta T."/>
            <person name="Neiman D."/>
            <person name="Park D."/>
            <person name="Pearson M."/>
            <person name="Richards J."/>
            <person name="Roberts A."/>
            <person name="Saif S."/>
            <person name="Shea T."/>
            <person name="Shenoy N."/>
            <person name="Sisk P."/>
            <person name="Stolte C."/>
            <person name="Sykes S."/>
            <person name="Walk T."/>
            <person name="White J."/>
            <person name="Yandava C."/>
            <person name="Haas B."/>
            <person name="Nusbaum C."/>
            <person name="Birren B."/>
        </authorList>
    </citation>
    <scope>NUCLEOTIDE SEQUENCE [LARGE SCALE GENOMIC DNA]</scope>
    <source>
        <strain evidence="2">RMSCC 757 / Silveira</strain>
    </source>
</reference>
<accession>E9CRC8</accession>
<sequence>MPGEPWALIPRSRDAIVGTQKARHRDPVARSPGCGCLCSDPGISLLSGGPGRYPHPGLGLGTPPPTVLVLDRSSVFSSSHGYFDAREKAAWELNGAKVWCLSRVLEPDAFRRRASDAKELSKESHPFCSPSTFAGTAIKSASKLNSKEEALEQSLREFLRHL</sequence>
<keyword evidence="2" id="KW-1185">Reference proteome</keyword>
<dbReference type="Proteomes" id="UP000002497">
    <property type="component" value="Unassembled WGS sequence"/>
</dbReference>
<protein>
    <submittedName>
        <fullName evidence="1">Predicted protein</fullName>
    </submittedName>
</protein>
<dbReference type="VEuPathDB" id="FungiDB:CPSG_00308"/>
<proteinExistence type="predicted"/>
<dbReference type="OMA" id="AAWELNG"/>
<evidence type="ECO:0000313" key="1">
    <source>
        <dbReference type="EMBL" id="EFW22409.1"/>
    </source>
</evidence>
<dbReference type="AlphaFoldDB" id="E9CRC8"/>
<organism evidence="2">
    <name type="scientific">Coccidioides posadasii (strain RMSCC 757 / Silveira)</name>
    <name type="common">Valley fever fungus</name>
    <dbReference type="NCBI Taxonomy" id="443226"/>
    <lineage>
        <taxon>Eukaryota</taxon>
        <taxon>Fungi</taxon>
        <taxon>Dikarya</taxon>
        <taxon>Ascomycota</taxon>
        <taxon>Pezizomycotina</taxon>
        <taxon>Eurotiomycetes</taxon>
        <taxon>Eurotiomycetidae</taxon>
        <taxon>Onygenales</taxon>
        <taxon>Onygenaceae</taxon>
        <taxon>Coccidioides</taxon>
    </lineage>
</organism>
<evidence type="ECO:0000313" key="2">
    <source>
        <dbReference type="Proteomes" id="UP000002497"/>
    </source>
</evidence>
<dbReference type="EMBL" id="GL636486">
    <property type="protein sequence ID" value="EFW22409.1"/>
    <property type="molecule type" value="Genomic_DNA"/>
</dbReference>
<dbReference type="HOGENOM" id="CLU_1635227_0_0_1"/>